<protein>
    <recommendedName>
        <fullName evidence="1">ApeI dehydratase-like domain-containing protein</fullName>
    </recommendedName>
</protein>
<evidence type="ECO:0000313" key="2">
    <source>
        <dbReference type="EMBL" id="ARU55116.1"/>
    </source>
</evidence>
<feature type="domain" description="ApeI dehydratase-like" evidence="1">
    <location>
        <begin position="23"/>
        <end position="116"/>
    </location>
</feature>
<dbReference type="KEGG" id="ome:OLMES_1030"/>
<sequence length="122" mass="13609">MTDHARILPVELGATFTDSELPEATIRLQIPEDLRFLEGHFPGHPILPGAVQLQWAITYGKKLLNRSNSAVKQVEVLKFQNIIRPGDIVVLTLTTKTSDKFIFSFESKQGKHASGRVILSDN</sequence>
<name>A0A1Y0I5P4_9GAMM</name>
<accession>A0A1Y0I5P4</accession>
<reference evidence="2 3" key="1">
    <citation type="submission" date="2017-05" db="EMBL/GenBank/DDBJ databases">
        <title>Genomic insights into alkan degradation activity of Oleiphilus messinensis.</title>
        <authorList>
            <person name="Kozyavkin S.A."/>
            <person name="Slesarev A.I."/>
            <person name="Golyshin P.N."/>
            <person name="Korzhenkov A."/>
            <person name="Golyshina O.N."/>
            <person name="Toshchakov S.V."/>
        </authorList>
    </citation>
    <scope>NUCLEOTIDE SEQUENCE [LARGE SCALE GENOMIC DNA]</scope>
    <source>
        <strain evidence="2 3">ME102</strain>
    </source>
</reference>
<dbReference type="AlphaFoldDB" id="A0A1Y0I5P4"/>
<evidence type="ECO:0000259" key="1">
    <source>
        <dbReference type="Pfam" id="PF22818"/>
    </source>
</evidence>
<dbReference type="InterPro" id="IPR016962">
    <property type="entry name" value="Dehydrase_ECs4332_prd"/>
</dbReference>
<organism evidence="2 3">
    <name type="scientific">Oleiphilus messinensis</name>
    <dbReference type="NCBI Taxonomy" id="141451"/>
    <lineage>
        <taxon>Bacteria</taxon>
        <taxon>Pseudomonadati</taxon>
        <taxon>Pseudomonadota</taxon>
        <taxon>Gammaproteobacteria</taxon>
        <taxon>Oceanospirillales</taxon>
        <taxon>Oleiphilaceae</taxon>
        <taxon>Oleiphilus</taxon>
    </lineage>
</organism>
<gene>
    <name evidence="2" type="ORF">OLMES_1030</name>
</gene>
<dbReference type="Pfam" id="PF22818">
    <property type="entry name" value="ApeI-like"/>
    <property type="match status" value="1"/>
</dbReference>
<dbReference type="EMBL" id="CP021425">
    <property type="protein sequence ID" value="ARU55116.1"/>
    <property type="molecule type" value="Genomic_DNA"/>
</dbReference>
<dbReference type="RefSeq" id="WP_087460254.1">
    <property type="nucleotide sequence ID" value="NZ_CP021425.1"/>
</dbReference>
<dbReference type="SUPFAM" id="SSF54637">
    <property type="entry name" value="Thioesterase/thiol ester dehydrase-isomerase"/>
    <property type="match status" value="1"/>
</dbReference>
<dbReference type="PIRSF" id="PIRSF030962">
    <property type="entry name" value="Dehydrase_ECs4332_prd"/>
    <property type="match status" value="1"/>
</dbReference>
<dbReference type="Gene3D" id="3.10.129.10">
    <property type="entry name" value="Hotdog Thioesterase"/>
    <property type="match status" value="1"/>
</dbReference>
<dbReference type="InterPro" id="IPR029069">
    <property type="entry name" value="HotDog_dom_sf"/>
</dbReference>
<dbReference type="InterPro" id="IPR054545">
    <property type="entry name" value="ApeI-like"/>
</dbReference>
<dbReference type="Proteomes" id="UP000196027">
    <property type="component" value="Chromosome"/>
</dbReference>
<proteinExistence type="predicted"/>
<evidence type="ECO:0000313" key="3">
    <source>
        <dbReference type="Proteomes" id="UP000196027"/>
    </source>
</evidence>
<keyword evidence="3" id="KW-1185">Reference proteome</keyword>